<feature type="transmembrane region" description="Helical" evidence="1">
    <location>
        <begin position="21"/>
        <end position="41"/>
    </location>
</feature>
<feature type="domain" description="CAAX prenyl protease 2/Lysostaphin resistance protein A-like" evidence="2">
    <location>
        <begin position="269"/>
        <end position="366"/>
    </location>
</feature>
<dbReference type="InterPro" id="IPR052710">
    <property type="entry name" value="CAAX_protease"/>
</dbReference>
<sequence length="373" mass="38194">MSDTARAADADDGVPVSSATVPAVGTALSVVAFVALALSIGSGVDDVAVVAAAVAALLAAGAFLARRDDRLGRRVGGAVAAGSSLAVVALSGYVIALGSTGSISIPGLGWSVSTLFLAFFVAIGAVSAAVAESAGISGQGLVQRTRWLIEVSILAAVGLLSLSAAGALLALPAQLVFGELSEFQWTVINYLAMGVGLTAVSLGYLAFRERDRSFLDLERPTLRTISWIAVGLVVILGANVGMSSLMSYAGIEGSEHSLTEDILENPDLLLVVIPAMLLIVGPAEELLYRNVIQKSLYEPFSRYGAVVATSVVFTLVHIPAYATAGAGELLASLSLLFVLSLILGTVYERTDNLLVPALVHGGYNAVVVALVLV</sequence>
<feature type="transmembrane region" description="Helical" evidence="1">
    <location>
        <begin position="77"/>
        <end position="96"/>
    </location>
</feature>
<dbReference type="GO" id="GO:0004175">
    <property type="term" value="F:endopeptidase activity"/>
    <property type="evidence" value="ECO:0007669"/>
    <property type="project" value="UniProtKB-ARBA"/>
</dbReference>
<dbReference type="RefSeq" id="WP_007258411.1">
    <property type="nucleotide sequence ID" value="NZ_AOHZ01000030.1"/>
</dbReference>
<feature type="transmembrane region" description="Helical" evidence="1">
    <location>
        <begin position="268"/>
        <end position="288"/>
    </location>
</feature>
<organism evidence="3 4">
    <name type="scientific">Natronolimnohabitans innermongolicus JCM 12255</name>
    <dbReference type="NCBI Taxonomy" id="1227499"/>
    <lineage>
        <taxon>Archaea</taxon>
        <taxon>Methanobacteriati</taxon>
        <taxon>Methanobacteriota</taxon>
        <taxon>Stenosarchaea group</taxon>
        <taxon>Halobacteria</taxon>
        <taxon>Halobacteriales</taxon>
        <taxon>Natrialbaceae</taxon>
        <taxon>Natronolimnohabitans</taxon>
    </lineage>
</organism>
<dbReference type="PATRIC" id="fig|1227499.3.peg.1129"/>
<proteinExistence type="predicted"/>
<dbReference type="OrthoDB" id="275779at2157"/>
<dbReference type="PANTHER" id="PTHR36435">
    <property type="entry name" value="SLR1288 PROTEIN"/>
    <property type="match status" value="1"/>
</dbReference>
<dbReference type="InterPro" id="IPR003675">
    <property type="entry name" value="Rce1/LyrA-like_dom"/>
</dbReference>
<reference evidence="3 4" key="1">
    <citation type="journal article" date="2014" name="PLoS Genet.">
        <title>Phylogenetically driven sequencing of extremely halophilic archaea reveals strategies for static and dynamic osmo-response.</title>
        <authorList>
            <person name="Becker E.A."/>
            <person name="Seitzer P.M."/>
            <person name="Tritt A."/>
            <person name="Larsen D."/>
            <person name="Krusor M."/>
            <person name="Yao A.I."/>
            <person name="Wu D."/>
            <person name="Madern D."/>
            <person name="Eisen J.A."/>
            <person name="Darling A.E."/>
            <person name="Facciotti M.T."/>
        </authorList>
    </citation>
    <scope>NUCLEOTIDE SEQUENCE [LARGE SCALE GENOMIC DNA]</scope>
    <source>
        <strain evidence="3 4">JCM 12255</strain>
    </source>
</reference>
<keyword evidence="4" id="KW-1185">Reference proteome</keyword>
<dbReference type="Proteomes" id="UP000011602">
    <property type="component" value="Unassembled WGS sequence"/>
</dbReference>
<evidence type="ECO:0000313" key="3">
    <source>
        <dbReference type="EMBL" id="ELY59088.1"/>
    </source>
</evidence>
<feature type="transmembrane region" description="Helical" evidence="1">
    <location>
        <begin position="227"/>
        <end position="248"/>
    </location>
</feature>
<dbReference type="EMBL" id="AOHZ01000030">
    <property type="protein sequence ID" value="ELY59088.1"/>
    <property type="molecule type" value="Genomic_DNA"/>
</dbReference>
<evidence type="ECO:0000259" key="2">
    <source>
        <dbReference type="Pfam" id="PF02517"/>
    </source>
</evidence>
<feature type="transmembrane region" description="Helical" evidence="1">
    <location>
        <begin position="108"/>
        <end position="130"/>
    </location>
</feature>
<feature type="transmembrane region" description="Helical" evidence="1">
    <location>
        <begin position="47"/>
        <end position="65"/>
    </location>
</feature>
<protein>
    <recommendedName>
        <fullName evidence="2">CAAX prenyl protease 2/Lysostaphin resistance protein A-like domain-containing protein</fullName>
    </recommendedName>
</protein>
<dbReference type="Pfam" id="PF02517">
    <property type="entry name" value="Rce1-like"/>
    <property type="match status" value="1"/>
</dbReference>
<feature type="transmembrane region" description="Helical" evidence="1">
    <location>
        <begin position="151"/>
        <end position="175"/>
    </location>
</feature>
<dbReference type="GO" id="GO:0080120">
    <property type="term" value="P:CAAX-box protein maturation"/>
    <property type="evidence" value="ECO:0007669"/>
    <property type="project" value="UniProtKB-ARBA"/>
</dbReference>
<feature type="transmembrane region" description="Helical" evidence="1">
    <location>
        <begin position="353"/>
        <end position="372"/>
    </location>
</feature>
<dbReference type="PANTHER" id="PTHR36435:SF1">
    <property type="entry name" value="CAAX AMINO TERMINAL PROTEASE FAMILY PROTEIN"/>
    <property type="match status" value="1"/>
</dbReference>
<keyword evidence="1" id="KW-1133">Transmembrane helix</keyword>
<dbReference type="STRING" id="1227499.C493_05540"/>
<keyword evidence="1" id="KW-0472">Membrane</keyword>
<dbReference type="eggNOG" id="arCOG02767">
    <property type="taxonomic scope" value="Archaea"/>
</dbReference>
<name>L9XEM0_9EURY</name>
<comment type="caution">
    <text evidence="3">The sequence shown here is derived from an EMBL/GenBank/DDBJ whole genome shotgun (WGS) entry which is preliminary data.</text>
</comment>
<dbReference type="AlphaFoldDB" id="L9XEM0"/>
<keyword evidence="1" id="KW-0812">Transmembrane</keyword>
<evidence type="ECO:0000313" key="4">
    <source>
        <dbReference type="Proteomes" id="UP000011602"/>
    </source>
</evidence>
<evidence type="ECO:0000256" key="1">
    <source>
        <dbReference type="SAM" id="Phobius"/>
    </source>
</evidence>
<feature type="transmembrane region" description="Helical" evidence="1">
    <location>
        <begin position="300"/>
        <end position="323"/>
    </location>
</feature>
<feature type="transmembrane region" description="Helical" evidence="1">
    <location>
        <begin position="329"/>
        <end position="346"/>
    </location>
</feature>
<feature type="transmembrane region" description="Helical" evidence="1">
    <location>
        <begin position="187"/>
        <end position="207"/>
    </location>
</feature>
<accession>L9XEM0</accession>
<gene>
    <name evidence="3" type="ORF">C493_05540</name>
</gene>
<dbReference type="TCDB" id="9.B.2.1.7">
    <property type="family name" value="the integral membrane caax protease-2 (caax protease2) family"/>
</dbReference>